<comment type="similarity">
    <text evidence="1 4">Belongs to the bacterial ribosomal protein bL17 family.</text>
</comment>
<evidence type="ECO:0000256" key="2">
    <source>
        <dbReference type="ARBA" id="ARBA00022980"/>
    </source>
</evidence>
<sequence length="181" mass="21018">MYHGQKLAKLGRDSQHRMLMFRTMVTQLIRHERIKTTLAKAKALRKEADRIITIAKRNTRLSHSLVYSYLTDRQVIPKLFKELRLRYTDRPGGYTRVLKAGSRLSDRSKMAYIEFVENDLVPLRDFKANNSKFAVVRKPTPQGTVFNYEEKDSGRILSSALSLNNRFKRLEQLKKSASASN</sequence>
<dbReference type="GO" id="GO:0003735">
    <property type="term" value="F:structural constituent of ribosome"/>
    <property type="evidence" value="ECO:0007669"/>
    <property type="project" value="InterPro"/>
</dbReference>
<name>A0AAN7UB52_9MYCE</name>
<dbReference type="InterPro" id="IPR047859">
    <property type="entry name" value="Ribosomal_bL17_CS"/>
</dbReference>
<dbReference type="Pfam" id="PF01196">
    <property type="entry name" value="Ribosomal_L17"/>
    <property type="match status" value="1"/>
</dbReference>
<dbReference type="AlphaFoldDB" id="A0AAN7UB52"/>
<dbReference type="Gene3D" id="3.90.1030.10">
    <property type="entry name" value="Ribosomal protein L17"/>
    <property type="match status" value="1"/>
</dbReference>
<dbReference type="NCBIfam" id="TIGR00059">
    <property type="entry name" value="L17"/>
    <property type="match status" value="1"/>
</dbReference>
<keyword evidence="6" id="KW-1185">Reference proteome</keyword>
<dbReference type="PANTHER" id="PTHR14413:SF16">
    <property type="entry name" value="LARGE RIBOSOMAL SUBUNIT PROTEIN BL17M"/>
    <property type="match status" value="1"/>
</dbReference>
<dbReference type="Proteomes" id="UP001344447">
    <property type="component" value="Unassembled WGS sequence"/>
</dbReference>
<proteinExistence type="inferred from homology"/>
<organism evidence="5 6">
    <name type="scientific">Dictyostelium firmibasis</name>
    <dbReference type="NCBI Taxonomy" id="79012"/>
    <lineage>
        <taxon>Eukaryota</taxon>
        <taxon>Amoebozoa</taxon>
        <taxon>Evosea</taxon>
        <taxon>Eumycetozoa</taxon>
        <taxon>Dictyostelia</taxon>
        <taxon>Dictyosteliales</taxon>
        <taxon>Dictyosteliaceae</taxon>
        <taxon>Dictyostelium</taxon>
    </lineage>
</organism>
<dbReference type="GO" id="GO:0005762">
    <property type="term" value="C:mitochondrial large ribosomal subunit"/>
    <property type="evidence" value="ECO:0007669"/>
    <property type="project" value="TreeGrafter"/>
</dbReference>
<evidence type="ECO:0000313" key="6">
    <source>
        <dbReference type="Proteomes" id="UP001344447"/>
    </source>
</evidence>
<dbReference type="InterPro" id="IPR000456">
    <property type="entry name" value="Ribosomal_bL17"/>
</dbReference>
<dbReference type="GO" id="GO:0006412">
    <property type="term" value="P:translation"/>
    <property type="evidence" value="ECO:0007669"/>
    <property type="project" value="InterPro"/>
</dbReference>
<dbReference type="HAMAP" id="MF_01368">
    <property type="entry name" value="Ribosomal_bL17"/>
    <property type="match status" value="1"/>
</dbReference>
<evidence type="ECO:0008006" key="7">
    <source>
        <dbReference type="Google" id="ProtNLM"/>
    </source>
</evidence>
<evidence type="ECO:0000313" key="5">
    <source>
        <dbReference type="EMBL" id="KAK5584335.1"/>
    </source>
</evidence>
<evidence type="ECO:0000256" key="4">
    <source>
        <dbReference type="RuleBase" id="RU000660"/>
    </source>
</evidence>
<dbReference type="EMBL" id="JAVFKY010000001">
    <property type="protein sequence ID" value="KAK5584335.1"/>
    <property type="molecule type" value="Genomic_DNA"/>
</dbReference>
<keyword evidence="2 4" id="KW-0689">Ribosomal protein</keyword>
<gene>
    <name evidence="5" type="ORF">RB653_005944</name>
</gene>
<dbReference type="PANTHER" id="PTHR14413">
    <property type="entry name" value="RIBOSOMAL PROTEIN L17"/>
    <property type="match status" value="1"/>
</dbReference>
<evidence type="ECO:0000256" key="1">
    <source>
        <dbReference type="ARBA" id="ARBA00008777"/>
    </source>
</evidence>
<dbReference type="InterPro" id="IPR036373">
    <property type="entry name" value="Ribosomal_bL17_sf"/>
</dbReference>
<accession>A0AAN7UB52</accession>
<comment type="caution">
    <text evidence="5">The sequence shown here is derived from an EMBL/GenBank/DDBJ whole genome shotgun (WGS) entry which is preliminary data.</text>
</comment>
<evidence type="ECO:0000256" key="3">
    <source>
        <dbReference type="ARBA" id="ARBA00023274"/>
    </source>
</evidence>
<keyword evidence="3 4" id="KW-0687">Ribonucleoprotein</keyword>
<dbReference type="PROSITE" id="PS01167">
    <property type="entry name" value="RIBOSOMAL_L17"/>
    <property type="match status" value="1"/>
</dbReference>
<dbReference type="SUPFAM" id="SSF64263">
    <property type="entry name" value="Prokaryotic ribosomal protein L17"/>
    <property type="match status" value="1"/>
</dbReference>
<protein>
    <recommendedName>
        <fullName evidence="7">Ribosomal protein L17</fullName>
    </recommendedName>
</protein>
<reference evidence="5 6" key="1">
    <citation type="submission" date="2023-11" db="EMBL/GenBank/DDBJ databases">
        <title>Dfirmibasis_genome.</title>
        <authorList>
            <person name="Edelbroek B."/>
            <person name="Kjellin J."/>
            <person name="Jerlstrom-Hultqvist J."/>
            <person name="Soderbom F."/>
        </authorList>
    </citation>
    <scope>NUCLEOTIDE SEQUENCE [LARGE SCALE GENOMIC DNA]</scope>
    <source>
        <strain evidence="5 6">TNS-C-14</strain>
    </source>
</reference>